<keyword evidence="2" id="KW-1185">Reference proteome</keyword>
<dbReference type="AlphaFoldDB" id="A0A6G1KP77"/>
<dbReference type="Proteomes" id="UP000799428">
    <property type="component" value="Unassembled WGS sequence"/>
</dbReference>
<proteinExistence type="predicted"/>
<organism evidence="1 2">
    <name type="scientific">Pleomassaria siparia CBS 279.74</name>
    <dbReference type="NCBI Taxonomy" id="1314801"/>
    <lineage>
        <taxon>Eukaryota</taxon>
        <taxon>Fungi</taxon>
        <taxon>Dikarya</taxon>
        <taxon>Ascomycota</taxon>
        <taxon>Pezizomycotina</taxon>
        <taxon>Dothideomycetes</taxon>
        <taxon>Pleosporomycetidae</taxon>
        <taxon>Pleosporales</taxon>
        <taxon>Pleomassariaceae</taxon>
        <taxon>Pleomassaria</taxon>
    </lineage>
</organism>
<dbReference type="EMBL" id="MU005764">
    <property type="protein sequence ID" value="KAF2714654.1"/>
    <property type="molecule type" value="Genomic_DNA"/>
</dbReference>
<name>A0A6G1KP77_9PLEO</name>
<accession>A0A6G1KP77</accession>
<reference evidence="1" key="1">
    <citation type="journal article" date="2020" name="Stud. Mycol.">
        <title>101 Dothideomycetes genomes: a test case for predicting lifestyles and emergence of pathogens.</title>
        <authorList>
            <person name="Haridas S."/>
            <person name="Albert R."/>
            <person name="Binder M."/>
            <person name="Bloem J."/>
            <person name="Labutti K."/>
            <person name="Salamov A."/>
            <person name="Andreopoulos B."/>
            <person name="Baker S."/>
            <person name="Barry K."/>
            <person name="Bills G."/>
            <person name="Bluhm B."/>
            <person name="Cannon C."/>
            <person name="Castanera R."/>
            <person name="Culley D."/>
            <person name="Daum C."/>
            <person name="Ezra D."/>
            <person name="Gonzalez J."/>
            <person name="Henrissat B."/>
            <person name="Kuo A."/>
            <person name="Liang C."/>
            <person name="Lipzen A."/>
            <person name="Lutzoni F."/>
            <person name="Magnuson J."/>
            <person name="Mondo S."/>
            <person name="Nolan M."/>
            <person name="Ohm R."/>
            <person name="Pangilinan J."/>
            <person name="Park H.-J."/>
            <person name="Ramirez L."/>
            <person name="Alfaro M."/>
            <person name="Sun H."/>
            <person name="Tritt A."/>
            <person name="Yoshinaga Y."/>
            <person name="Zwiers L.-H."/>
            <person name="Turgeon B."/>
            <person name="Goodwin S."/>
            <person name="Spatafora J."/>
            <person name="Crous P."/>
            <person name="Grigoriev I."/>
        </authorList>
    </citation>
    <scope>NUCLEOTIDE SEQUENCE</scope>
    <source>
        <strain evidence="1">CBS 279.74</strain>
    </source>
</reference>
<evidence type="ECO:0000313" key="2">
    <source>
        <dbReference type="Proteomes" id="UP000799428"/>
    </source>
</evidence>
<sequence>MVGIICSTVGAIIKAGLDWTGLGWVMDPPSDLSEEFCGASSPPLMSWRLFSWKGFFWDYPARGEGGTLEATEEANKDVERGGGMSPLEMARNTPRYQQCAPPNLESGLITRTRMASVLRYYCESDMREREREREREGTRRKRLAMQIAPPPSCTIISLSFTPHQEGKVVLARKKTRPRAHTDSPGRLLEAQPATRYSFLKLDYPGNPPCIEDGIIPGFNPNAIIRWFGTW</sequence>
<evidence type="ECO:0000313" key="1">
    <source>
        <dbReference type="EMBL" id="KAF2714654.1"/>
    </source>
</evidence>
<gene>
    <name evidence="1" type="ORF">K504DRAFT_445620</name>
</gene>
<protein>
    <submittedName>
        <fullName evidence="1">Uncharacterized protein</fullName>
    </submittedName>
</protein>